<organism evidence="1 2">
    <name type="scientific">Roseburia faecis</name>
    <dbReference type="NCBI Taxonomy" id="301302"/>
    <lineage>
        <taxon>Bacteria</taxon>
        <taxon>Bacillati</taxon>
        <taxon>Bacillota</taxon>
        <taxon>Clostridia</taxon>
        <taxon>Lachnospirales</taxon>
        <taxon>Lachnospiraceae</taxon>
        <taxon>Roseburia</taxon>
    </lineage>
</organism>
<gene>
    <name evidence="1" type="ORF">M72_26721</name>
</gene>
<dbReference type="Pfam" id="PF14286">
    <property type="entry name" value="DHHW"/>
    <property type="match status" value="1"/>
</dbReference>
<dbReference type="RefSeq" id="WP_055067565.1">
    <property type="nucleotide sequence ID" value="NZ_CP173697.1"/>
</dbReference>
<proteinExistence type="predicted"/>
<accession>A0A0M6WIP8</accession>
<evidence type="ECO:0000313" key="1">
    <source>
        <dbReference type="EMBL" id="CRL36624.1"/>
    </source>
</evidence>
<evidence type="ECO:0000313" key="2">
    <source>
        <dbReference type="Proteomes" id="UP000049979"/>
    </source>
</evidence>
<dbReference type="STRING" id="301302.ERS852420_01952"/>
<dbReference type="InterPro" id="IPR025945">
    <property type="entry name" value="DHHW"/>
</dbReference>
<evidence type="ECO:0008006" key="3">
    <source>
        <dbReference type="Google" id="ProtNLM"/>
    </source>
</evidence>
<sequence>MIRIFKRLPGVIFMVLLLGLAGKEALSHQRTYSPVEKRELQTRPEISITKVLDGRFQKKYESYLRDQFPGRDHWVSFQTDMELFMGKNEIHNVYIGKNHYLLEHYTEKEFDPQQISKNLQALEKFVGKAKQNADVHVMMVPTKSWILREKLPAFAPHYKEQKFYDALQQKLEKEDVLISVEPVLDAHKEEEIYYRTDHHWTTLGAWYAYEQYTKAVGGDLQRAQGKKKFRCISKDFYGTTYAKINYARQADKIEIYEPADKLRVVYNMGEKKTKTLYDVSFLKTADQYSVFTGGNQAVLEITGGIKNGKTLLLIKDSFANSILPFLAEDYEKLVVVDLRQLNVSGDRLLEMFSPTDILILYNSAQFAQDKEFEIKCN</sequence>
<protein>
    <recommendedName>
        <fullName evidence="3">AlgX/AlgJ SGNH hydrolase-like domain-containing protein</fullName>
    </recommendedName>
</protein>
<dbReference type="OrthoDB" id="175771at2"/>
<dbReference type="Proteomes" id="UP000049979">
    <property type="component" value="Unassembled WGS sequence"/>
</dbReference>
<keyword evidence="2" id="KW-1185">Reference proteome</keyword>
<name>A0A0M6WIP8_9FIRM</name>
<reference evidence="2" key="1">
    <citation type="submission" date="2015-05" db="EMBL/GenBank/DDBJ databases">
        <authorList>
            <consortium name="Pathogen Informatics"/>
        </authorList>
    </citation>
    <scope>NUCLEOTIDE SEQUENCE [LARGE SCALE GENOMIC DNA]</scope>
    <source>
        <strain evidence="2">M72</strain>
    </source>
</reference>
<dbReference type="EMBL" id="CVRR01000013">
    <property type="protein sequence ID" value="CRL36624.1"/>
    <property type="molecule type" value="Genomic_DNA"/>
</dbReference>
<dbReference type="AlphaFoldDB" id="A0A0M6WIP8"/>